<dbReference type="InterPro" id="IPR017452">
    <property type="entry name" value="GPCR_Rhodpsn_7TM"/>
</dbReference>
<dbReference type="PANTHER" id="PTHR46641:SF2">
    <property type="entry name" value="FMRFAMIDE RECEPTOR"/>
    <property type="match status" value="1"/>
</dbReference>
<reference evidence="8" key="2">
    <citation type="submission" date="2023-05" db="EMBL/GenBank/DDBJ databases">
        <authorList>
            <person name="Fouks B."/>
        </authorList>
    </citation>
    <scope>NUCLEOTIDE SEQUENCE</scope>
    <source>
        <strain evidence="8">Stay&amp;Tobe</strain>
        <tissue evidence="8">Testes</tissue>
    </source>
</reference>
<dbReference type="PROSITE" id="PS50262">
    <property type="entry name" value="G_PROTEIN_RECEP_F1_2"/>
    <property type="match status" value="1"/>
</dbReference>
<comment type="subcellular location">
    <subcellularLocation>
        <location evidence="1">Membrane</location>
    </subcellularLocation>
</comment>
<dbReference type="Proteomes" id="UP001233999">
    <property type="component" value="Unassembled WGS sequence"/>
</dbReference>
<evidence type="ECO:0000256" key="4">
    <source>
        <dbReference type="ARBA" id="ARBA00022989"/>
    </source>
</evidence>
<feature type="transmembrane region" description="Helical" evidence="6">
    <location>
        <begin position="292"/>
        <end position="314"/>
    </location>
</feature>
<keyword evidence="4 6" id="KW-1133">Transmembrane helix</keyword>
<feature type="transmembrane region" description="Helical" evidence="6">
    <location>
        <begin position="209"/>
        <end position="234"/>
    </location>
</feature>
<evidence type="ECO:0000256" key="1">
    <source>
        <dbReference type="ARBA" id="ARBA00004370"/>
    </source>
</evidence>
<keyword evidence="5 6" id="KW-0472">Membrane</keyword>
<reference evidence="8" key="1">
    <citation type="journal article" date="2023" name="IScience">
        <title>Live-bearing cockroach genome reveals convergent evolutionary mechanisms linked to viviparity in insects and beyond.</title>
        <authorList>
            <person name="Fouks B."/>
            <person name="Harrison M.C."/>
            <person name="Mikhailova A.A."/>
            <person name="Marchal E."/>
            <person name="English S."/>
            <person name="Carruthers M."/>
            <person name="Jennings E.C."/>
            <person name="Chiamaka E.L."/>
            <person name="Frigard R.A."/>
            <person name="Pippel M."/>
            <person name="Attardo G.M."/>
            <person name="Benoit J.B."/>
            <person name="Bornberg-Bauer E."/>
            <person name="Tobe S.S."/>
        </authorList>
    </citation>
    <scope>NUCLEOTIDE SEQUENCE</scope>
    <source>
        <strain evidence="8">Stay&amp;Tobe</strain>
    </source>
</reference>
<proteinExistence type="inferred from homology"/>
<sequence>MMNNTNIIDFDGVLYEESNDEDKQKILFKFVTEGILLNLVGIQGIFGNIISMIILSRPQMKSSINYLLIGLARCDTVLIMTSVLLFGIPAIYKYTGYLYVYYFKVYPHLVLAVYPLALIAQTVSVYLTLTVTLERFVAVCHPLQARSLCTYGRARLYVILIIVFSTLYNLPRFWEVQIEELPPESRYNTTLYEVRMSPLRDNPFYISIYIHWMYLIFIYFLPFSSLAVLNAAIYRQVRRANKERQRLSRLQKKEIGLATMLLCVVVVFFLCNILALVSNICEAFYGNPPDQVVATSNMLITINSSVNFIIYVIFGEKFKRLFLKLFCSHGWLGVGGRDSPDPNTHDDSIVSNGDGRNYSLRSTHTTCHLHRSGTTVVRNGSARNGNGVHRAGRIPRAPSPGPCVYYPARNTFLPQLRRASSVASASSCFSLWSTGVMSFLGVFV</sequence>
<evidence type="ECO:0000259" key="7">
    <source>
        <dbReference type="PROSITE" id="PS50262"/>
    </source>
</evidence>
<evidence type="ECO:0000256" key="3">
    <source>
        <dbReference type="ARBA" id="ARBA00022692"/>
    </source>
</evidence>
<dbReference type="SMART" id="SM01381">
    <property type="entry name" value="7TM_GPCR_Srsx"/>
    <property type="match status" value="1"/>
</dbReference>
<name>A0AAD8A8D0_DIPPU</name>
<organism evidence="8 9">
    <name type="scientific">Diploptera punctata</name>
    <name type="common">Pacific beetle cockroach</name>
    <dbReference type="NCBI Taxonomy" id="6984"/>
    <lineage>
        <taxon>Eukaryota</taxon>
        <taxon>Metazoa</taxon>
        <taxon>Ecdysozoa</taxon>
        <taxon>Arthropoda</taxon>
        <taxon>Hexapoda</taxon>
        <taxon>Insecta</taxon>
        <taxon>Pterygota</taxon>
        <taxon>Neoptera</taxon>
        <taxon>Polyneoptera</taxon>
        <taxon>Dictyoptera</taxon>
        <taxon>Blattodea</taxon>
        <taxon>Blaberoidea</taxon>
        <taxon>Blaberidae</taxon>
        <taxon>Diplopterinae</taxon>
        <taxon>Diploptera</taxon>
    </lineage>
</organism>
<dbReference type="PANTHER" id="PTHR46641">
    <property type="entry name" value="FMRFAMIDE RECEPTOR-RELATED"/>
    <property type="match status" value="1"/>
</dbReference>
<evidence type="ECO:0000313" key="8">
    <source>
        <dbReference type="EMBL" id="KAJ9593213.1"/>
    </source>
</evidence>
<keyword evidence="9" id="KW-1185">Reference proteome</keyword>
<dbReference type="GO" id="GO:0016020">
    <property type="term" value="C:membrane"/>
    <property type="evidence" value="ECO:0007669"/>
    <property type="project" value="UniProtKB-SubCell"/>
</dbReference>
<evidence type="ECO:0000256" key="5">
    <source>
        <dbReference type="ARBA" id="ARBA00023136"/>
    </source>
</evidence>
<gene>
    <name evidence="8" type="ORF">L9F63_015238</name>
</gene>
<feature type="transmembrane region" description="Helical" evidence="6">
    <location>
        <begin position="255"/>
        <end position="280"/>
    </location>
</feature>
<feature type="transmembrane region" description="Helical" evidence="6">
    <location>
        <begin position="112"/>
        <end position="133"/>
    </location>
</feature>
<accession>A0AAD8A8D0</accession>
<dbReference type="CDD" id="cd14978">
    <property type="entry name" value="7tmA_FMRFamide_R-like"/>
    <property type="match status" value="1"/>
</dbReference>
<dbReference type="PRINTS" id="PR00237">
    <property type="entry name" value="GPCRRHODOPSN"/>
</dbReference>
<dbReference type="SUPFAM" id="SSF81321">
    <property type="entry name" value="Family A G protein-coupled receptor-like"/>
    <property type="match status" value="1"/>
</dbReference>
<dbReference type="InterPro" id="IPR052954">
    <property type="entry name" value="GPCR-Ligand_Int"/>
</dbReference>
<dbReference type="Gene3D" id="1.20.1070.10">
    <property type="entry name" value="Rhodopsin 7-helix transmembrane proteins"/>
    <property type="match status" value="1"/>
</dbReference>
<dbReference type="Pfam" id="PF00001">
    <property type="entry name" value="7tm_1"/>
    <property type="match status" value="1"/>
</dbReference>
<feature type="domain" description="G-protein coupled receptors family 1 profile" evidence="7">
    <location>
        <begin position="47"/>
        <end position="311"/>
    </location>
</feature>
<evidence type="ECO:0000256" key="2">
    <source>
        <dbReference type="ARBA" id="ARBA00010663"/>
    </source>
</evidence>
<feature type="non-terminal residue" evidence="8">
    <location>
        <position position="444"/>
    </location>
</feature>
<dbReference type="GO" id="GO:0004930">
    <property type="term" value="F:G protein-coupled receptor activity"/>
    <property type="evidence" value="ECO:0007669"/>
    <property type="project" value="InterPro"/>
</dbReference>
<comment type="similarity">
    <text evidence="2">Belongs to the G-protein coupled receptor 1 family.</text>
</comment>
<dbReference type="InterPro" id="IPR000276">
    <property type="entry name" value="GPCR_Rhodpsn"/>
</dbReference>
<protein>
    <recommendedName>
        <fullName evidence="7">G-protein coupled receptors family 1 profile domain-containing protein</fullName>
    </recommendedName>
</protein>
<dbReference type="EMBL" id="JASPKZ010003454">
    <property type="protein sequence ID" value="KAJ9593213.1"/>
    <property type="molecule type" value="Genomic_DNA"/>
</dbReference>
<comment type="caution">
    <text evidence="8">The sequence shown here is derived from an EMBL/GenBank/DDBJ whole genome shotgun (WGS) entry which is preliminary data.</text>
</comment>
<keyword evidence="3 6" id="KW-0812">Transmembrane</keyword>
<feature type="transmembrane region" description="Helical" evidence="6">
    <location>
        <begin position="154"/>
        <end position="174"/>
    </location>
</feature>
<feature type="transmembrane region" description="Helical" evidence="6">
    <location>
        <begin position="67"/>
        <end position="92"/>
    </location>
</feature>
<evidence type="ECO:0000256" key="6">
    <source>
        <dbReference type="SAM" id="Phobius"/>
    </source>
</evidence>
<evidence type="ECO:0000313" key="9">
    <source>
        <dbReference type="Proteomes" id="UP001233999"/>
    </source>
</evidence>
<feature type="transmembrane region" description="Helical" evidence="6">
    <location>
        <begin position="35"/>
        <end position="55"/>
    </location>
</feature>
<dbReference type="AlphaFoldDB" id="A0AAD8A8D0"/>